<sequence length="105" mass="11375">MCFPGRASLFTVAYVSECTGSKWFDHGAMINQARSSDHPNLSNHPSIIQHQIQKELSGGALMKDLSSCASERKAESKDRSAADKPLLCCTPGTWKGFSSTSQTLP</sequence>
<dbReference type="Proteomes" id="UP000249829">
    <property type="component" value="Unassembled WGS sequence"/>
</dbReference>
<accession>A0A2V5HBK0</accession>
<organism evidence="1 2">
    <name type="scientific">Aspergillus violaceofuscus (strain CBS 115571)</name>
    <dbReference type="NCBI Taxonomy" id="1450538"/>
    <lineage>
        <taxon>Eukaryota</taxon>
        <taxon>Fungi</taxon>
        <taxon>Dikarya</taxon>
        <taxon>Ascomycota</taxon>
        <taxon>Pezizomycotina</taxon>
        <taxon>Eurotiomycetes</taxon>
        <taxon>Eurotiomycetidae</taxon>
        <taxon>Eurotiales</taxon>
        <taxon>Aspergillaceae</taxon>
        <taxon>Aspergillus</taxon>
    </lineage>
</organism>
<proteinExistence type="predicted"/>
<reference evidence="1 2" key="1">
    <citation type="submission" date="2018-02" db="EMBL/GenBank/DDBJ databases">
        <title>The genomes of Aspergillus section Nigri reveals drivers in fungal speciation.</title>
        <authorList>
            <consortium name="DOE Joint Genome Institute"/>
            <person name="Vesth T.C."/>
            <person name="Nybo J."/>
            <person name="Theobald S."/>
            <person name="Brandl J."/>
            <person name="Frisvad J.C."/>
            <person name="Nielsen K.F."/>
            <person name="Lyhne E.K."/>
            <person name="Kogle M.E."/>
            <person name="Kuo A."/>
            <person name="Riley R."/>
            <person name="Clum A."/>
            <person name="Nolan M."/>
            <person name="Lipzen A."/>
            <person name="Salamov A."/>
            <person name="Henrissat B."/>
            <person name="Wiebenga A."/>
            <person name="De vries R.P."/>
            <person name="Grigoriev I.V."/>
            <person name="Mortensen U.H."/>
            <person name="Andersen M.R."/>
            <person name="Baker S.E."/>
        </authorList>
    </citation>
    <scope>NUCLEOTIDE SEQUENCE [LARGE SCALE GENOMIC DNA]</scope>
    <source>
        <strain evidence="1 2">CBS 115571</strain>
    </source>
</reference>
<evidence type="ECO:0000313" key="1">
    <source>
        <dbReference type="EMBL" id="PYI21755.1"/>
    </source>
</evidence>
<dbReference type="EMBL" id="KZ825115">
    <property type="protein sequence ID" value="PYI21755.1"/>
    <property type="molecule type" value="Genomic_DNA"/>
</dbReference>
<gene>
    <name evidence="1" type="ORF">BO99DRAFT_62534</name>
</gene>
<protein>
    <submittedName>
        <fullName evidence="1">Uncharacterized protein</fullName>
    </submittedName>
</protein>
<evidence type="ECO:0000313" key="2">
    <source>
        <dbReference type="Proteomes" id="UP000249829"/>
    </source>
</evidence>
<name>A0A2V5HBK0_ASPV1</name>
<keyword evidence="2" id="KW-1185">Reference proteome</keyword>
<dbReference type="AlphaFoldDB" id="A0A2V5HBK0"/>